<organism evidence="1 2">
    <name type="scientific">Halteria grandinella</name>
    <dbReference type="NCBI Taxonomy" id="5974"/>
    <lineage>
        <taxon>Eukaryota</taxon>
        <taxon>Sar</taxon>
        <taxon>Alveolata</taxon>
        <taxon>Ciliophora</taxon>
        <taxon>Intramacronucleata</taxon>
        <taxon>Spirotrichea</taxon>
        <taxon>Stichotrichia</taxon>
        <taxon>Sporadotrichida</taxon>
        <taxon>Halteriidae</taxon>
        <taxon>Halteria</taxon>
    </lineage>
</organism>
<dbReference type="Proteomes" id="UP000785679">
    <property type="component" value="Unassembled WGS sequence"/>
</dbReference>
<dbReference type="AlphaFoldDB" id="A0A8J8SXA8"/>
<proteinExistence type="predicted"/>
<sequence>MNDTLKQLSQGSYVMLQNHQPRHTLLNSKERSKSKETSFQILKSQLLSVINKVFYDVVGQNQIRIFRCASSCQDRARANKVIINYQYITCTIRQTVSKIALHSASQNK</sequence>
<evidence type="ECO:0000313" key="2">
    <source>
        <dbReference type="Proteomes" id="UP000785679"/>
    </source>
</evidence>
<dbReference type="EMBL" id="RRYP01017524">
    <property type="protein sequence ID" value="TNV74075.1"/>
    <property type="molecule type" value="Genomic_DNA"/>
</dbReference>
<accession>A0A8J8SXA8</accession>
<reference evidence="1" key="1">
    <citation type="submission" date="2019-06" db="EMBL/GenBank/DDBJ databases">
        <authorList>
            <person name="Zheng W."/>
        </authorList>
    </citation>
    <scope>NUCLEOTIDE SEQUENCE</scope>
    <source>
        <strain evidence="1">QDHG01</strain>
    </source>
</reference>
<gene>
    <name evidence="1" type="ORF">FGO68_gene7609</name>
</gene>
<name>A0A8J8SXA8_HALGN</name>
<protein>
    <submittedName>
        <fullName evidence="1">Uncharacterized protein</fullName>
    </submittedName>
</protein>
<comment type="caution">
    <text evidence="1">The sequence shown here is derived from an EMBL/GenBank/DDBJ whole genome shotgun (WGS) entry which is preliminary data.</text>
</comment>
<keyword evidence="2" id="KW-1185">Reference proteome</keyword>
<evidence type="ECO:0000313" key="1">
    <source>
        <dbReference type="EMBL" id="TNV74075.1"/>
    </source>
</evidence>